<feature type="chain" id="PRO_5037157512" description="PDZ domain-containing protein" evidence="1">
    <location>
        <begin position="28"/>
        <end position="183"/>
    </location>
</feature>
<dbReference type="InterPro" id="IPR001478">
    <property type="entry name" value="PDZ"/>
</dbReference>
<dbReference type="SUPFAM" id="SSF50156">
    <property type="entry name" value="PDZ domain-like"/>
    <property type="match status" value="1"/>
</dbReference>
<keyword evidence="4" id="KW-1185">Reference proteome</keyword>
<comment type="caution">
    <text evidence="3">The sequence shown here is derived from an EMBL/GenBank/DDBJ whole genome shotgun (WGS) entry which is preliminary data.</text>
</comment>
<dbReference type="AlphaFoldDB" id="A0A918RFS4"/>
<reference evidence="3" key="2">
    <citation type="submission" date="2020-09" db="EMBL/GenBank/DDBJ databases">
        <authorList>
            <person name="Sun Q."/>
            <person name="Kim S."/>
        </authorList>
    </citation>
    <scope>NUCLEOTIDE SEQUENCE</scope>
    <source>
        <strain evidence="3">KCTC 12711</strain>
    </source>
</reference>
<keyword evidence="1" id="KW-0732">Signal</keyword>
<sequence length="183" mass="20447">MKTMKLKRPLTAMILLATAMVLQVSHAGESKQQEKNKSKDIKAWTKEKHQDEIKYEISFLAKKLLDMSGEETITVNQDPIRKPFLGICSEITPGGVQLTCVTPGHNAKAAGLQTGDMVVELNGVNLVSSKMDEIKEAYYHQLMKMKTGQTMLFKVYRGPEALEIPVTVGEINHPGYVMTIKRK</sequence>
<feature type="domain" description="PDZ" evidence="2">
    <location>
        <begin position="72"/>
        <end position="137"/>
    </location>
</feature>
<gene>
    <name evidence="3" type="ORF">GCM10008090_01670</name>
</gene>
<name>A0A918RFS4_9GAMM</name>
<organism evidence="3 4">
    <name type="scientific">Arenicella chitinivorans</name>
    <dbReference type="NCBI Taxonomy" id="1329800"/>
    <lineage>
        <taxon>Bacteria</taxon>
        <taxon>Pseudomonadati</taxon>
        <taxon>Pseudomonadota</taxon>
        <taxon>Gammaproteobacteria</taxon>
        <taxon>Arenicellales</taxon>
        <taxon>Arenicellaceae</taxon>
        <taxon>Arenicella</taxon>
    </lineage>
</organism>
<reference evidence="3" key="1">
    <citation type="journal article" date="2014" name="Int. J. Syst. Evol. Microbiol.">
        <title>Complete genome sequence of Corynebacterium casei LMG S-19264T (=DSM 44701T), isolated from a smear-ripened cheese.</title>
        <authorList>
            <consortium name="US DOE Joint Genome Institute (JGI-PGF)"/>
            <person name="Walter F."/>
            <person name="Albersmeier A."/>
            <person name="Kalinowski J."/>
            <person name="Ruckert C."/>
        </authorList>
    </citation>
    <scope>NUCLEOTIDE SEQUENCE</scope>
    <source>
        <strain evidence="3">KCTC 12711</strain>
    </source>
</reference>
<dbReference type="Proteomes" id="UP000614811">
    <property type="component" value="Unassembled WGS sequence"/>
</dbReference>
<protein>
    <recommendedName>
        <fullName evidence="2">PDZ domain-containing protein</fullName>
    </recommendedName>
</protein>
<dbReference type="InterPro" id="IPR036034">
    <property type="entry name" value="PDZ_sf"/>
</dbReference>
<dbReference type="PROSITE" id="PS50106">
    <property type="entry name" value="PDZ"/>
    <property type="match status" value="1"/>
</dbReference>
<dbReference type="Gene3D" id="2.30.42.10">
    <property type="match status" value="1"/>
</dbReference>
<evidence type="ECO:0000256" key="1">
    <source>
        <dbReference type="SAM" id="SignalP"/>
    </source>
</evidence>
<feature type="signal peptide" evidence="1">
    <location>
        <begin position="1"/>
        <end position="27"/>
    </location>
</feature>
<dbReference type="RefSeq" id="WP_189398112.1">
    <property type="nucleotide sequence ID" value="NZ_BMXA01000001.1"/>
</dbReference>
<dbReference type="Pfam" id="PF13180">
    <property type="entry name" value="PDZ_2"/>
    <property type="match status" value="1"/>
</dbReference>
<evidence type="ECO:0000313" key="3">
    <source>
        <dbReference type="EMBL" id="GGZ97069.1"/>
    </source>
</evidence>
<accession>A0A918RFS4</accession>
<dbReference type="EMBL" id="BMXA01000001">
    <property type="protein sequence ID" value="GGZ97069.1"/>
    <property type="molecule type" value="Genomic_DNA"/>
</dbReference>
<evidence type="ECO:0000313" key="4">
    <source>
        <dbReference type="Proteomes" id="UP000614811"/>
    </source>
</evidence>
<proteinExistence type="predicted"/>
<evidence type="ECO:0000259" key="2">
    <source>
        <dbReference type="PROSITE" id="PS50106"/>
    </source>
</evidence>